<protein>
    <recommendedName>
        <fullName evidence="3">F-box domain-containing protein</fullName>
    </recommendedName>
</protein>
<gene>
    <name evidence="1" type="ORF">GCK72_004201</name>
</gene>
<dbReference type="Proteomes" id="UP000483820">
    <property type="component" value="Chromosome II"/>
</dbReference>
<dbReference type="PANTHER" id="PTHR21503">
    <property type="entry name" value="F-BOX-CONTAINING HYPOTHETICAL PROTEIN C.ELEGANS"/>
    <property type="match status" value="1"/>
</dbReference>
<reference evidence="1 2" key="1">
    <citation type="submission" date="2019-12" db="EMBL/GenBank/DDBJ databases">
        <title>Chromosome-level assembly of the Caenorhabditis remanei genome.</title>
        <authorList>
            <person name="Teterina A.A."/>
            <person name="Willis J.H."/>
            <person name="Phillips P.C."/>
        </authorList>
    </citation>
    <scope>NUCLEOTIDE SEQUENCE [LARGE SCALE GENOMIC DNA]</scope>
    <source>
        <strain evidence="1 2">PX506</strain>
        <tissue evidence="1">Whole organism</tissue>
    </source>
</reference>
<organism evidence="1 2">
    <name type="scientific">Caenorhabditis remanei</name>
    <name type="common">Caenorhabditis vulgaris</name>
    <dbReference type="NCBI Taxonomy" id="31234"/>
    <lineage>
        <taxon>Eukaryota</taxon>
        <taxon>Metazoa</taxon>
        <taxon>Ecdysozoa</taxon>
        <taxon>Nematoda</taxon>
        <taxon>Chromadorea</taxon>
        <taxon>Rhabditida</taxon>
        <taxon>Rhabditina</taxon>
        <taxon>Rhabditomorpha</taxon>
        <taxon>Rhabditoidea</taxon>
        <taxon>Rhabditidae</taxon>
        <taxon>Peloderinae</taxon>
        <taxon>Caenorhabditis</taxon>
    </lineage>
</organism>
<dbReference type="EMBL" id="WUAV01000002">
    <property type="protein sequence ID" value="KAF1764254.1"/>
    <property type="molecule type" value="Genomic_DNA"/>
</dbReference>
<accession>A0A6A5HBS7</accession>
<proteinExistence type="predicted"/>
<evidence type="ECO:0000313" key="1">
    <source>
        <dbReference type="EMBL" id="KAF1764254.1"/>
    </source>
</evidence>
<dbReference type="PANTHER" id="PTHR21503:SF8">
    <property type="entry name" value="F-BOX ASSOCIATED DOMAIN-CONTAINING PROTEIN-RELATED"/>
    <property type="match status" value="1"/>
</dbReference>
<dbReference type="CTD" id="9813402"/>
<dbReference type="GeneID" id="9813402"/>
<evidence type="ECO:0000313" key="2">
    <source>
        <dbReference type="Proteomes" id="UP000483820"/>
    </source>
</evidence>
<name>A0A6A5HBS7_CAERE</name>
<dbReference type="KEGG" id="crq:GCK72_004201"/>
<evidence type="ECO:0008006" key="3">
    <source>
        <dbReference type="Google" id="ProtNLM"/>
    </source>
</evidence>
<comment type="caution">
    <text evidence="1">The sequence shown here is derived from an EMBL/GenBank/DDBJ whole genome shotgun (WGS) entry which is preliminary data.</text>
</comment>
<dbReference type="RefSeq" id="XP_053588726.1">
    <property type="nucleotide sequence ID" value="XM_053724532.1"/>
</dbReference>
<dbReference type="AlphaFoldDB" id="A0A6A5HBS7"/>
<sequence>MVQLEILKQLELQEVFLLSLCSEKMKRAVQCLNMKPANLMYFFLENRVEVFAGYDNNPIDHHVANLKFVPDPNDEMKPMKLGGNTISCRCVKEAPENEFSHALHTLGVDIIIVLESLQRHMKDLFRFKPRVQLELASLHFINMYRLIDDVADTSFDVDELDTEELENHLTIYPVQDSVHLKAKLTGPLLTSDSKLCSIKGLGFQRTRDDGVIDPFILNETHQNPRLHFSEVINNFGGEYLVLVGIVYNINDWAQLIRRWKSKQAYQNLKFIATTVPTGVSIMFEHAMQQFDFVEWDGQRRPRTVTLDPKIINLLSNAFENIDCSKWMDIQQDGDGKWASIMLSETSIRFLVWD</sequence>